<dbReference type="GO" id="GO:0005634">
    <property type="term" value="C:nucleus"/>
    <property type="evidence" value="ECO:0007669"/>
    <property type="project" value="UniProtKB-SubCell"/>
</dbReference>
<proteinExistence type="predicted"/>
<comment type="caution">
    <text evidence="8">The sequence shown here is derived from an EMBL/GenBank/DDBJ whole genome shotgun (WGS) entry which is preliminary data.</text>
</comment>
<reference evidence="8" key="1">
    <citation type="journal article" date="2021" name="Nat. Commun.">
        <title>Genetic determinants of endophytism in the Arabidopsis root mycobiome.</title>
        <authorList>
            <person name="Mesny F."/>
            <person name="Miyauchi S."/>
            <person name="Thiergart T."/>
            <person name="Pickel B."/>
            <person name="Atanasova L."/>
            <person name="Karlsson M."/>
            <person name="Huettel B."/>
            <person name="Barry K.W."/>
            <person name="Haridas S."/>
            <person name="Chen C."/>
            <person name="Bauer D."/>
            <person name="Andreopoulos W."/>
            <person name="Pangilinan J."/>
            <person name="LaButti K."/>
            <person name="Riley R."/>
            <person name="Lipzen A."/>
            <person name="Clum A."/>
            <person name="Drula E."/>
            <person name="Henrissat B."/>
            <person name="Kohler A."/>
            <person name="Grigoriev I.V."/>
            <person name="Martin F.M."/>
            <person name="Hacquard S."/>
        </authorList>
    </citation>
    <scope>NUCLEOTIDE SEQUENCE</scope>
    <source>
        <strain evidence="8">MPI-CAGE-AT-0147</strain>
    </source>
</reference>
<dbReference type="PANTHER" id="PTHR33572:SF17">
    <property type="entry name" value="SEXUAL DEVELOPMENT REGULATOR VELC"/>
    <property type="match status" value="1"/>
</dbReference>
<gene>
    <name evidence="8" type="ORF">EDB81DRAFT_771668</name>
</gene>
<dbReference type="Gene3D" id="2.60.40.3960">
    <property type="entry name" value="Velvet domain"/>
    <property type="match status" value="1"/>
</dbReference>
<dbReference type="Pfam" id="PF11754">
    <property type="entry name" value="Velvet"/>
    <property type="match status" value="1"/>
</dbReference>
<evidence type="ECO:0000256" key="3">
    <source>
        <dbReference type="ARBA" id="ARBA00023015"/>
    </source>
</evidence>
<feature type="region of interest" description="Disordered" evidence="6">
    <location>
        <begin position="1"/>
        <end position="38"/>
    </location>
</feature>
<evidence type="ECO:0000256" key="5">
    <source>
        <dbReference type="ARBA" id="ARBA00023242"/>
    </source>
</evidence>
<evidence type="ECO:0000256" key="4">
    <source>
        <dbReference type="ARBA" id="ARBA00023163"/>
    </source>
</evidence>
<keyword evidence="2" id="KW-0749">Sporulation</keyword>
<dbReference type="AlphaFoldDB" id="A0A9P9JNC0"/>
<dbReference type="InterPro" id="IPR037525">
    <property type="entry name" value="Velvet_dom"/>
</dbReference>
<accession>A0A9P9JNC0</accession>
<dbReference type="InterPro" id="IPR021740">
    <property type="entry name" value="Velvet"/>
</dbReference>
<keyword evidence="4" id="KW-0804">Transcription</keyword>
<dbReference type="InterPro" id="IPR038491">
    <property type="entry name" value="Velvet_dom_sf"/>
</dbReference>
<dbReference type="EMBL" id="JAGMUV010000001">
    <property type="protein sequence ID" value="KAH7175994.1"/>
    <property type="molecule type" value="Genomic_DNA"/>
</dbReference>
<dbReference type="OrthoDB" id="3056235at2759"/>
<evidence type="ECO:0000259" key="7">
    <source>
        <dbReference type="PROSITE" id="PS51821"/>
    </source>
</evidence>
<keyword evidence="9" id="KW-1185">Reference proteome</keyword>
<evidence type="ECO:0000313" key="8">
    <source>
        <dbReference type="EMBL" id="KAH7175994.1"/>
    </source>
</evidence>
<sequence>MANRGTSDGAAGSSMEPEESIGRAGVSIDHPGGDDTHPRIILKFRQQPMSAQVRRLGSVQSTSAVDQMPIIQLVTEGLELPNEQQHCDRHIVFCTATSTTGAGAGDQRPMEPVVSGAFIGKDEHGVEGCFVSFPNLSFNCTGTFRLTFKLVTIEPGQAKEGAFFPVLSMATTDVITVYSADRFPGVRAPTALTKALMEGRVVPPSKHDDWSDGESSGLGVE</sequence>
<evidence type="ECO:0000256" key="1">
    <source>
        <dbReference type="ARBA" id="ARBA00004123"/>
    </source>
</evidence>
<comment type="subcellular location">
    <subcellularLocation>
        <location evidence="1">Nucleus</location>
    </subcellularLocation>
</comment>
<evidence type="ECO:0000256" key="6">
    <source>
        <dbReference type="SAM" id="MobiDB-lite"/>
    </source>
</evidence>
<evidence type="ECO:0000313" key="9">
    <source>
        <dbReference type="Proteomes" id="UP000738349"/>
    </source>
</evidence>
<dbReference type="PROSITE" id="PS51821">
    <property type="entry name" value="VELVET"/>
    <property type="match status" value="1"/>
</dbReference>
<feature type="region of interest" description="Disordered" evidence="6">
    <location>
        <begin position="202"/>
        <end position="221"/>
    </location>
</feature>
<dbReference type="GO" id="GO:0030435">
    <property type="term" value="P:sporulation resulting in formation of a cellular spore"/>
    <property type="evidence" value="ECO:0007669"/>
    <property type="project" value="UniProtKB-KW"/>
</dbReference>
<organism evidence="8 9">
    <name type="scientific">Dactylonectria macrodidyma</name>
    <dbReference type="NCBI Taxonomy" id="307937"/>
    <lineage>
        <taxon>Eukaryota</taxon>
        <taxon>Fungi</taxon>
        <taxon>Dikarya</taxon>
        <taxon>Ascomycota</taxon>
        <taxon>Pezizomycotina</taxon>
        <taxon>Sordariomycetes</taxon>
        <taxon>Hypocreomycetidae</taxon>
        <taxon>Hypocreales</taxon>
        <taxon>Nectriaceae</taxon>
        <taxon>Dactylonectria</taxon>
    </lineage>
</organism>
<protein>
    <recommendedName>
        <fullName evidence="7">Velvet domain-containing protein</fullName>
    </recommendedName>
</protein>
<evidence type="ECO:0000256" key="2">
    <source>
        <dbReference type="ARBA" id="ARBA00022969"/>
    </source>
</evidence>
<feature type="domain" description="Velvet" evidence="7">
    <location>
        <begin position="35"/>
        <end position="206"/>
    </location>
</feature>
<keyword evidence="3" id="KW-0805">Transcription regulation</keyword>
<name>A0A9P9JNC0_9HYPO</name>
<keyword evidence="5" id="KW-0539">Nucleus</keyword>
<dbReference type="PANTHER" id="PTHR33572">
    <property type="entry name" value="SPORE DEVELOPMENT REGULATOR VOSA"/>
    <property type="match status" value="1"/>
</dbReference>
<dbReference type="Proteomes" id="UP000738349">
    <property type="component" value="Unassembled WGS sequence"/>
</dbReference>